<dbReference type="GO" id="GO:0046872">
    <property type="term" value="F:metal ion binding"/>
    <property type="evidence" value="ECO:0007669"/>
    <property type="project" value="UniProtKB-KW"/>
</dbReference>
<dbReference type="CDD" id="cd02503">
    <property type="entry name" value="MobA"/>
    <property type="match status" value="1"/>
</dbReference>
<evidence type="ECO:0000256" key="3">
    <source>
        <dbReference type="ARBA" id="ARBA00022723"/>
    </source>
</evidence>
<keyword evidence="3 8" id="KW-0479">Metal-binding</keyword>
<comment type="function">
    <text evidence="8">Transfers a GMP moiety from GTP to Mo-molybdopterin (Mo-MPT) cofactor (Moco or molybdenum cofactor) to form Mo-molybdopterin guanine dinucleotide (Mo-MGD) cofactor.</text>
</comment>
<dbReference type="PANTHER" id="PTHR19136">
    <property type="entry name" value="MOLYBDENUM COFACTOR GUANYLYLTRANSFERASE"/>
    <property type="match status" value="1"/>
</dbReference>
<evidence type="ECO:0000313" key="11">
    <source>
        <dbReference type="Proteomes" id="UP001333818"/>
    </source>
</evidence>
<evidence type="ECO:0000256" key="1">
    <source>
        <dbReference type="ARBA" id="ARBA00022490"/>
    </source>
</evidence>
<feature type="binding site" evidence="8">
    <location>
        <position position="70"/>
    </location>
    <ligand>
        <name>GTP</name>
        <dbReference type="ChEBI" id="CHEBI:37565"/>
    </ligand>
</feature>
<accession>A0AAW9Q0E5</accession>
<reference evidence="10" key="1">
    <citation type="submission" date="2024-01" db="EMBL/GenBank/DDBJ databases">
        <title>Bank of Algae and Cyanobacteria of the Azores (BACA) strain genomes.</title>
        <authorList>
            <person name="Luz R."/>
            <person name="Cordeiro R."/>
            <person name="Fonseca A."/>
            <person name="Goncalves V."/>
        </authorList>
    </citation>
    <scope>NUCLEOTIDE SEQUENCE</scope>
    <source>
        <strain evidence="10">BACA0141</strain>
    </source>
</reference>
<evidence type="ECO:0000256" key="5">
    <source>
        <dbReference type="ARBA" id="ARBA00022842"/>
    </source>
</evidence>
<keyword evidence="11" id="KW-1185">Reference proteome</keyword>
<dbReference type="RefSeq" id="WP_330485178.1">
    <property type="nucleotide sequence ID" value="NZ_JAZBJZ010000091.1"/>
</dbReference>
<name>A0AAW9Q0E5_9CYAN</name>
<keyword evidence="4 8" id="KW-0547">Nucleotide-binding</keyword>
<dbReference type="NCBIfam" id="NF002741">
    <property type="entry name" value="PRK02726.1"/>
    <property type="match status" value="1"/>
</dbReference>
<dbReference type="InterPro" id="IPR029044">
    <property type="entry name" value="Nucleotide-diphossugar_trans"/>
</dbReference>
<feature type="binding site" evidence="8">
    <location>
        <position position="103"/>
    </location>
    <ligand>
        <name>GTP</name>
        <dbReference type="ChEBI" id="CHEBI:37565"/>
    </ligand>
</feature>
<comment type="subcellular location">
    <subcellularLocation>
        <location evidence="8">Cytoplasm</location>
    </subcellularLocation>
</comment>
<keyword evidence="10" id="KW-0548">Nucleotidyltransferase</keyword>
<evidence type="ECO:0000256" key="2">
    <source>
        <dbReference type="ARBA" id="ARBA00022679"/>
    </source>
</evidence>
<protein>
    <recommendedName>
        <fullName evidence="8">Probable molybdenum cofactor guanylyltransferase</fullName>
        <shortName evidence="8">MoCo guanylyltransferase</shortName>
        <ecNumber evidence="8">2.7.7.77</ecNumber>
    </recommendedName>
    <alternativeName>
        <fullName evidence="8">GTP:molybdopterin guanylyltransferase</fullName>
    </alternativeName>
    <alternativeName>
        <fullName evidence="8">Mo-MPT guanylyltransferase</fullName>
    </alternativeName>
    <alternativeName>
        <fullName evidence="8">Molybdopterin guanylyltransferase</fullName>
    </alternativeName>
    <alternativeName>
        <fullName evidence="8">Molybdopterin-guanine dinucleotide synthase</fullName>
        <shortName evidence="8">MGD synthase</shortName>
    </alternativeName>
</protein>
<feature type="binding site" evidence="8">
    <location>
        <begin position="8"/>
        <end position="10"/>
    </location>
    <ligand>
        <name>GTP</name>
        <dbReference type="ChEBI" id="CHEBI:37565"/>
    </ligand>
</feature>
<dbReference type="GO" id="GO:0006777">
    <property type="term" value="P:Mo-molybdopterin cofactor biosynthetic process"/>
    <property type="evidence" value="ECO:0007669"/>
    <property type="project" value="UniProtKB-KW"/>
</dbReference>
<dbReference type="EC" id="2.7.7.77" evidence="8"/>
<dbReference type="EMBL" id="JAZBJZ010000091">
    <property type="protein sequence ID" value="MEE3718742.1"/>
    <property type="molecule type" value="Genomic_DNA"/>
</dbReference>
<feature type="binding site" evidence="8">
    <location>
        <position position="103"/>
    </location>
    <ligand>
        <name>Mg(2+)</name>
        <dbReference type="ChEBI" id="CHEBI:18420"/>
    </ligand>
</feature>
<dbReference type="Gene3D" id="3.90.550.10">
    <property type="entry name" value="Spore Coat Polysaccharide Biosynthesis Protein SpsA, Chain A"/>
    <property type="match status" value="1"/>
</dbReference>
<keyword evidence="6 8" id="KW-0342">GTP-binding</keyword>
<comment type="caution">
    <text evidence="8">Lacks conserved residue(s) required for the propagation of feature annotation.</text>
</comment>
<keyword evidence="7 8" id="KW-0501">Molybdenum cofactor biosynthesis</keyword>
<sequence length="213" mass="23566">MKIAAIALAGGQSSRMGQDKALVEIDGVPLLQRICTAAQQAGSTEIYIVTGWQERYQKLALPSGSKFVHDRDRQGALFGFALGLAEVNQASNPLDWVLLLACDLPHLDGAILQTWANQLSDLPEKAIAYLPRHVASSSQNSRQNFKYQPEWEPLCGFYRSSCLKNLEEFIETGGSSFQRWLSQNNVEAIGNVDSQMLLNCNTPIDLLRVKTVK</sequence>
<dbReference type="HAMAP" id="MF_00316">
    <property type="entry name" value="MobA"/>
    <property type="match status" value="1"/>
</dbReference>
<feature type="binding site" evidence="8">
    <location>
        <position position="20"/>
    </location>
    <ligand>
        <name>GTP</name>
        <dbReference type="ChEBI" id="CHEBI:37565"/>
    </ligand>
</feature>
<dbReference type="InterPro" id="IPR013482">
    <property type="entry name" value="Molybde_CF_guanTrfase"/>
</dbReference>
<feature type="domain" description="MobA-like NTP transferase" evidence="9">
    <location>
        <begin position="5"/>
        <end position="179"/>
    </location>
</feature>
<comment type="catalytic activity">
    <reaction evidence="8">
        <text>Mo-molybdopterin + GTP + H(+) = Mo-molybdopterin guanine dinucleotide + diphosphate</text>
        <dbReference type="Rhea" id="RHEA:34243"/>
        <dbReference type="ChEBI" id="CHEBI:15378"/>
        <dbReference type="ChEBI" id="CHEBI:33019"/>
        <dbReference type="ChEBI" id="CHEBI:37565"/>
        <dbReference type="ChEBI" id="CHEBI:71302"/>
        <dbReference type="ChEBI" id="CHEBI:71310"/>
        <dbReference type="EC" id="2.7.7.77"/>
    </reaction>
</comment>
<comment type="caution">
    <text evidence="10">The sequence shown here is derived from an EMBL/GenBank/DDBJ whole genome shotgun (WGS) entry which is preliminary data.</text>
</comment>
<dbReference type="SUPFAM" id="SSF53448">
    <property type="entry name" value="Nucleotide-diphospho-sugar transferases"/>
    <property type="match status" value="1"/>
</dbReference>
<gene>
    <name evidence="8" type="primary">mobA</name>
    <name evidence="10" type="ORF">V2H45_18525</name>
</gene>
<evidence type="ECO:0000256" key="6">
    <source>
        <dbReference type="ARBA" id="ARBA00023134"/>
    </source>
</evidence>
<organism evidence="10 11">
    <name type="scientific">Tumidithrix elongata BACA0141</name>
    <dbReference type="NCBI Taxonomy" id="2716417"/>
    <lineage>
        <taxon>Bacteria</taxon>
        <taxon>Bacillati</taxon>
        <taxon>Cyanobacteriota</taxon>
        <taxon>Cyanophyceae</taxon>
        <taxon>Pseudanabaenales</taxon>
        <taxon>Pseudanabaenaceae</taxon>
        <taxon>Tumidithrix</taxon>
        <taxon>Tumidithrix elongata</taxon>
    </lineage>
</organism>
<proteinExistence type="inferred from homology"/>
<evidence type="ECO:0000256" key="4">
    <source>
        <dbReference type="ARBA" id="ARBA00022741"/>
    </source>
</evidence>
<keyword evidence="1 8" id="KW-0963">Cytoplasm</keyword>
<dbReference type="Pfam" id="PF12804">
    <property type="entry name" value="NTP_transf_3"/>
    <property type="match status" value="1"/>
</dbReference>
<dbReference type="PANTHER" id="PTHR19136:SF81">
    <property type="entry name" value="MOLYBDENUM COFACTOR GUANYLYLTRANSFERASE"/>
    <property type="match status" value="1"/>
</dbReference>
<evidence type="ECO:0000313" key="10">
    <source>
        <dbReference type="EMBL" id="MEE3718742.1"/>
    </source>
</evidence>
<dbReference type="Proteomes" id="UP001333818">
    <property type="component" value="Unassembled WGS sequence"/>
</dbReference>
<dbReference type="GO" id="GO:0005525">
    <property type="term" value="F:GTP binding"/>
    <property type="evidence" value="ECO:0007669"/>
    <property type="project" value="UniProtKB-UniRule"/>
</dbReference>
<comment type="cofactor">
    <cofactor evidence="8">
        <name>Mg(2+)</name>
        <dbReference type="ChEBI" id="CHEBI:18420"/>
    </cofactor>
</comment>
<dbReference type="GO" id="GO:0061603">
    <property type="term" value="F:molybdenum cofactor guanylyltransferase activity"/>
    <property type="evidence" value="ECO:0007669"/>
    <property type="project" value="UniProtKB-EC"/>
</dbReference>
<evidence type="ECO:0000259" key="9">
    <source>
        <dbReference type="Pfam" id="PF12804"/>
    </source>
</evidence>
<evidence type="ECO:0000256" key="7">
    <source>
        <dbReference type="ARBA" id="ARBA00023150"/>
    </source>
</evidence>
<evidence type="ECO:0000256" key="8">
    <source>
        <dbReference type="HAMAP-Rule" id="MF_00316"/>
    </source>
</evidence>
<dbReference type="AlphaFoldDB" id="A0AAW9Q0E5"/>
<dbReference type="GO" id="GO:0005737">
    <property type="term" value="C:cytoplasm"/>
    <property type="evidence" value="ECO:0007669"/>
    <property type="project" value="UniProtKB-SubCell"/>
</dbReference>
<dbReference type="InterPro" id="IPR025877">
    <property type="entry name" value="MobA-like_NTP_Trfase"/>
</dbReference>
<comment type="domain">
    <text evidence="8">The N-terminal domain determines nucleotide recognition and specific binding, while the C-terminal domain determines the specific binding to the target protein.</text>
</comment>
<keyword evidence="5 8" id="KW-0460">Magnesium</keyword>
<comment type="similarity">
    <text evidence="8">Belongs to the MobA family.</text>
</comment>
<keyword evidence="2 8" id="KW-0808">Transferase</keyword>